<reference evidence="1 2" key="1">
    <citation type="journal article" date="2014" name="Genome Announc.">
        <title>Draft genome sequences of eight enterohepatic helicobacter species isolated from both laboratory and wild rodents.</title>
        <authorList>
            <person name="Sheh A."/>
            <person name="Shen Z."/>
            <person name="Fox J.G."/>
        </authorList>
    </citation>
    <scope>NUCLEOTIDE SEQUENCE [LARGE SCALE GENOMIC DNA]</scope>
    <source>
        <strain evidence="1 2">ATCC 49310</strain>
    </source>
</reference>
<dbReference type="AlphaFoldDB" id="A0A4U8T6I1"/>
<dbReference type="STRING" id="50960.LS81_04235"/>
<dbReference type="Proteomes" id="UP000029861">
    <property type="component" value="Unassembled WGS sequence"/>
</dbReference>
<proteinExistence type="predicted"/>
<dbReference type="EMBL" id="JRPK02000050">
    <property type="protein sequence ID" value="TLD95133.1"/>
    <property type="molecule type" value="Genomic_DNA"/>
</dbReference>
<sequence>MPVESYNPSVFIQRIESVGDNATKQIVVNTTDPLEVAHSVNILGNDYLIANIDTQTKIVTLDKDRQANIDLSQTPTIEVKQNVPEPTLSLDSPTPITDTERKEKLFALQADLYQRKLNKAQEILGTNYYGMKHALDCEIRSYLGTFNQEHSPILKVLAGSSGESVEITATKLKKSLVEFQKAKQILETNFINLANKVAQAQSKQELDAISFA</sequence>
<evidence type="ECO:0000313" key="1">
    <source>
        <dbReference type="EMBL" id="TLD95133.1"/>
    </source>
</evidence>
<gene>
    <name evidence="1" type="ORF">LS80_009550</name>
</gene>
<comment type="caution">
    <text evidence="1">The sequence shown here is derived from an EMBL/GenBank/DDBJ whole genome shotgun (WGS) entry which is preliminary data.</text>
</comment>
<accession>A0A4U8T6I1</accession>
<dbReference type="RefSeq" id="WP_034322081.1">
    <property type="nucleotide sequence ID" value="NZ_FZNF01000073.1"/>
</dbReference>
<organism evidence="1 2">
    <name type="scientific">Helicobacter trogontum</name>
    <dbReference type="NCBI Taxonomy" id="50960"/>
    <lineage>
        <taxon>Bacteria</taxon>
        <taxon>Pseudomonadati</taxon>
        <taxon>Campylobacterota</taxon>
        <taxon>Epsilonproteobacteria</taxon>
        <taxon>Campylobacterales</taxon>
        <taxon>Helicobacteraceae</taxon>
        <taxon>Helicobacter</taxon>
    </lineage>
</organism>
<name>A0A4U8T6I1_9HELI</name>
<evidence type="ECO:0000313" key="2">
    <source>
        <dbReference type="Proteomes" id="UP000029861"/>
    </source>
</evidence>
<protein>
    <submittedName>
        <fullName evidence="1">Uncharacterized protein</fullName>
    </submittedName>
</protein>